<reference evidence="1" key="1">
    <citation type="submission" date="2022-05" db="EMBL/GenBank/DDBJ databases">
        <title>Chromosome-level genome of Chaenocephalus aceratus.</title>
        <authorList>
            <person name="Park H."/>
        </authorList>
    </citation>
    <scope>NUCLEOTIDE SEQUENCE</scope>
    <source>
        <strain evidence="1">KU_202001</strain>
    </source>
</reference>
<sequence>MEPPSILPNILGQIGDTPLVRLNRIPKEFGLKCDILAKCEFFNAGGSVKDRIAVRMVEDAERAGILKPGDTIIEPTSGNTGLGLALTAAEDVLRALGAEVVRTPSAAAFDSPESHIIMAWRLKSQIPNSHILDQYRNASNPLAHYDTTAEEILEQCGGKLDMLVAGVGTGGTLTGVARKLKERCPNIVAVEPECSILIGSNENKTSYEVEGIGYDFIPTVLDRSLVDMWYTSTDMETFTMCRKLIREEGLLCGGSSGSAMAAAVKMAQQLEEGQRCVVILADSVRNYMSKFLNDNWMCEKGFLSPKEPMDLKPWWWNMTVQCLKLSATFTVLPSVSCQKTIEILKQKAFDQAPVVDKSGVIQGMVTLRTILSSVTAGEVQLSDAVSKVLCKHYKQLHLTDNLGKLSHILKTNPFALVVNDAAQNWADGSTCQRQMVVSVVTPIDLLNHITTHKMLDLSSSECSLSDTPSL</sequence>
<gene>
    <name evidence="1" type="ORF">KUCAC02_009735</name>
</gene>
<protein>
    <submittedName>
        <fullName evidence="1">Uncharacterized protein</fullName>
    </submittedName>
</protein>
<dbReference type="Proteomes" id="UP001057452">
    <property type="component" value="Chromosome 21"/>
</dbReference>
<dbReference type="EMBL" id="CM043805">
    <property type="protein sequence ID" value="KAI4805105.1"/>
    <property type="molecule type" value="Genomic_DNA"/>
</dbReference>
<feature type="non-terminal residue" evidence="1">
    <location>
        <position position="1"/>
    </location>
</feature>
<organism evidence="1 2">
    <name type="scientific">Chaenocephalus aceratus</name>
    <name type="common">Blackfin icefish</name>
    <name type="synonym">Chaenichthys aceratus</name>
    <dbReference type="NCBI Taxonomy" id="36190"/>
    <lineage>
        <taxon>Eukaryota</taxon>
        <taxon>Metazoa</taxon>
        <taxon>Chordata</taxon>
        <taxon>Craniata</taxon>
        <taxon>Vertebrata</taxon>
        <taxon>Euteleostomi</taxon>
        <taxon>Actinopterygii</taxon>
        <taxon>Neopterygii</taxon>
        <taxon>Teleostei</taxon>
        <taxon>Neoteleostei</taxon>
        <taxon>Acanthomorphata</taxon>
        <taxon>Eupercaria</taxon>
        <taxon>Perciformes</taxon>
        <taxon>Notothenioidei</taxon>
        <taxon>Channichthyidae</taxon>
        <taxon>Chaenocephalus</taxon>
    </lineage>
</organism>
<keyword evidence="2" id="KW-1185">Reference proteome</keyword>
<evidence type="ECO:0000313" key="1">
    <source>
        <dbReference type="EMBL" id="KAI4805105.1"/>
    </source>
</evidence>
<proteinExistence type="predicted"/>
<evidence type="ECO:0000313" key="2">
    <source>
        <dbReference type="Proteomes" id="UP001057452"/>
    </source>
</evidence>
<accession>A0ACB9VX24</accession>
<comment type="caution">
    <text evidence="1">The sequence shown here is derived from an EMBL/GenBank/DDBJ whole genome shotgun (WGS) entry which is preliminary data.</text>
</comment>
<name>A0ACB9VX24_CHAAC</name>